<accession>A0A0A9CNW7</accession>
<evidence type="ECO:0000313" key="2">
    <source>
        <dbReference type="EMBL" id="JAD77301.1"/>
    </source>
</evidence>
<sequence length="173" mass="18558">MEIVQIHLIKSVMDPCLLLFRIPQLSIVHHSPLAPTATATGLLETVVVHVEGAGRRHGVGLVPFLLLLPCRSLIDLLGIHITRLALPISRLNHGLGSHPALAGASFLKLPVHLLVFLVLLLAILVRALVVHLGGTLPVGIHVGSGLPRPQGRPPVILLLPLVVARRRAAPHRR</sequence>
<reference evidence="2" key="1">
    <citation type="submission" date="2014-09" db="EMBL/GenBank/DDBJ databases">
        <authorList>
            <person name="Magalhaes I.L.F."/>
            <person name="Oliveira U."/>
            <person name="Santos F.R."/>
            <person name="Vidigal T.H.D.A."/>
            <person name="Brescovit A.D."/>
            <person name="Santos A.J."/>
        </authorList>
    </citation>
    <scope>NUCLEOTIDE SEQUENCE</scope>
    <source>
        <tissue evidence="2">Shoot tissue taken approximately 20 cm above the soil surface</tissue>
    </source>
</reference>
<keyword evidence="1" id="KW-0812">Transmembrane</keyword>
<protein>
    <submittedName>
        <fullName evidence="2">Uncharacterized protein</fullName>
    </submittedName>
</protein>
<proteinExistence type="predicted"/>
<dbReference type="EMBL" id="GBRH01220594">
    <property type="protein sequence ID" value="JAD77301.1"/>
    <property type="molecule type" value="Transcribed_RNA"/>
</dbReference>
<feature type="transmembrane region" description="Helical" evidence="1">
    <location>
        <begin position="106"/>
        <end position="129"/>
    </location>
</feature>
<reference evidence="2" key="2">
    <citation type="journal article" date="2015" name="Data Brief">
        <title>Shoot transcriptome of the giant reed, Arundo donax.</title>
        <authorList>
            <person name="Barrero R.A."/>
            <person name="Guerrero F.D."/>
            <person name="Moolhuijzen P."/>
            <person name="Goolsby J.A."/>
            <person name="Tidwell J."/>
            <person name="Bellgard S.E."/>
            <person name="Bellgard M.I."/>
        </authorList>
    </citation>
    <scope>NUCLEOTIDE SEQUENCE</scope>
    <source>
        <tissue evidence="2">Shoot tissue taken approximately 20 cm above the soil surface</tissue>
    </source>
</reference>
<evidence type="ECO:0000256" key="1">
    <source>
        <dbReference type="SAM" id="Phobius"/>
    </source>
</evidence>
<dbReference type="AlphaFoldDB" id="A0A0A9CNW7"/>
<name>A0A0A9CNW7_ARUDO</name>
<organism evidence="2">
    <name type="scientific">Arundo donax</name>
    <name type="common">Giant reed</name>
    <name type="synonym">Donax arundinaceus</name>
    <dbReference type="NCBI Taxonomy" id="35708"/>
    <lineage>
        <taxon>Eukaryota</taxon>
        <taxon>Viridiplantae</taxon>
        <taxon>Streptophyta</taxon>
        <taxon>Embryophyta</taxon>
        <taxon>Tracheophyta</taxon>
        <taxon>Spermatophyta</taxon>
        <taxon>Magnoliopsida</taxon>
        <taxon>Liliopsida</taxon>
        <taxon>Poales</taxon>
        <taxon>Poaceae</taxon>
        <taxon>PACMAD clade</taxon>
        <taxon>Arundinoideae</taxon>
        <taxon>Arundineae</taxon>
        <taxon>Arundo</taxon>
    </lineage>
</organism>
<keyword evidence="1" id="KW-1133">Transmembrane helix</keyword>
<keyword evidence="1" id="KW-0472">Membrane</keyword>